<dbReference type="Proteomes" id="UP000654918">
    <property type="component" value="Unassembled WGS sequence"/>
</dbReference>
<dbReference type="PANTHER" id="PTHR36848:SF2">
    <property type="entry name" value="SECRETED PROTEIN"/>
    <property type="match status" value="1"/>
</dbReference>
<dbReference type="EMBL" id="WIGO01000206">
    <property type="protein sequence ID" value="KAF6823756.1"/>
    <property type="molecule type" value="Genomic_DNA"/>
</dbReference>
<comment type="caution">
    <text evidence="2">The sequence shown here is derived from an EMBL/GenBank/DDBJ whole genome shotgun (WGS) entry which is preliminary data.</text>
</comment>
<evidence type="ECO:0000256" key="1">
    <source>
        <dbReference type="SAM" id="SignalP"/>
    </source>
</evidence>
<evidence type="ECO:0000313" key="2">
    <source>
        <dbReference type="EMBL" id="KAF6823756.1"/>
    </source>
</evidence>
<evidence type="ECO:0000313" key="3">
    <source>
        <dbReference type="Proteomes" id="UP000654918"/>
    </source>
</evidence>
<feature type="signal peptide" evidence="1">
    <location>
        <begin position="1"/>
        <end position="24"/>
    </location>
</feature>
<gene>
    <name evidence="2" type="ORF">CPLU01_11223</name>
</gene>
<dbReference type="Pfam" id="PF17132">
    <property type="entry name" value="Glyco_hydro_106"/>
    <property type="match status" value="1"/>
</dbReference>
<protein>
    <recommendedName>
        <fullName evidence="4">Secreted protein</fullName>
    </recommendedName>
</protein>
<dbReference type="AlphaFoldDB" id="A0A8H6N8W8"/>
<organism evidence="2 3">
    <name type="scientific">Colletotrichum plurivorum</name>
    <dbReference type="NCBI Taxonomy" id="2175906"/>
    <lineage>
        <taxon>Eukaryota</taxon>
        <taxon>Fungi</taxon>
        <taxon>Dikarya</taxon>
        <taxon>Ascomycota</taxon>
        <taxon>Pezizomycotina</taxon>
        <taxon>Sordariomycetes</taxon>
        <taxon>Hypocreomycetidae</taxon>
        <taxon>Glomerellales</taxon>
        <taxon>Glomerellaceae</taxon>
        <taxon>Colletotrichum</taxon>
        <taxon>Colletotrichum orchidearum species complex</taxon>
    </lineage>
</organism>
<accession>A0A8H6N8W8</accession>
<feature type="chain" id="PRO_5034915104" description="Secreted protein" evidence="1">
    <location>
        <begin position="25"/>
        <end position="890"/>
    </location>
</feature>
<dbReference type="InterPro" id="IPR053161">
    <property type="entry name" value="Ulvan_degrading_GH"/>
</dbReference>
<keyword evidence="3" id="KW-1185">Reference proteome</keyword>
<proteinExistence type="predicted"/>
<sequence>MKLLSLFTLESTFALLATCLQAEAFRTCGQRHDNFLDPPAGQRPRFRYWLPDGSVEPDVVKSDIRAAGGIGAGGVEFLPFYNYGGGLGPPPAGVNWSTYGFGTPAHLRLFTAALKAHNETGLALDFSLGPNQGQGVPAEPDTEGLQWDLFAETLSITAGGRLTGTIPGWGTGELVAAVSSLVISRANVSYNLSGVQGPTTVRYQDLVLDKQKVSGTVVQDLLASIGNYGERLFFYPVNLTERHEITMLNYCRLGGQPGGSLYYIMDASDRFERMFGYDLRRYLPLVMFGNNNINLQNTEPGSTRCVLNTPDGGQGYVNDYRAALAEGYQEYLTSLSDWLRSLGLQLSSQVSYNMPMDMEASIPYVDAPECESLQFADKVDGYRQFSGPANLAGKNVISNELGAIFGKAYRLTIPELLFSMNQAVAGGVNQFVIHGLSYSGDYPQTTWPGYTAFRYAVSDMFSPKRPDWNHGLGPALDYMARIQHVQQTGVPLTDVAFFNKQSVTDPNAGTIYQSRDLISEGKLSSLYAVVRDMTLAPDGPRFQAMVVLRSQNLTDSGLRRLAEFAGQGLPLIIASGTPGRFPSENTTTDRDAFEAALANLLRHENVSQVPEGRIADALASLNLTPRVGVRTNGTWYTTWREDRKAGMSYAYVFCDMRPASGEVVVESSDIPYFFDAWTGDRKPVLNYRKDGNKTTIPLDLAGNQTQIIAFSKEPLDGIVLPDFFATKWPSNVMGYAANSNEALLHMGSSNSSGLGYYSANFTWPSIPTKGSNATALGAYIEFPAVLNAITVTVNRARLPPLDYAHPVANIAPHLVDGENRVVAVVPSTMWNYVRSILPDFENAGLDHLTNIGSDPDSKTENGLVGSVRIVPYEILRVGLSRNDAGCVGNA</sequence>
<reference evidence="2" key="1">
    <citation type="journal article" date="2020" name="Phytopathology">
        <title>Genome Sequence Resources of Colletotrichum truncatum, C. plurivorum, C. musicola, and C. sojae: Four Species Pathogenic to Soybean (Glycine max).</title>
        <authorList>
            <person name="Rogerio F."/>
            <person name="Boufleur T.R."/>
            <person name="Ciampi-Guillardi M."/>
            <person name="Sukno S.A."/>
            <person name="Thon M.R."/>
            <person name="Massola Junior N.S."/>
            <person name="Baroncelli R."/>
        </authorList>
    </citation>
    <scope>NUCLEOTIDE SEQUENCE</scope>
    <source>
        <strain evidence="2">LFN00145</strain>
    </source>
</reference>
<keyword evidence="1" id="KW-0732">Signal</keyword>
<evidence type="ECO:0008006" key="4">
    <source>
        <dbReference type="Google" id="ProtNLM"/>
    </source>
</evidence>
<dbReference type="PANTHER" id="PTHR36848">
    <property type="entry name" value="DNA-BINDING PROTEIN (PUTATIVE SECRETED PROTEIN)-RELATED"/>
    <property type="match status" value="1"/>
</dbReference>
<name>A0A8H6N8W8_9PEZI</name>